<accession>A0A9D4PK72</accession>
<organism evidence="2 3">
    <name type="scientific">Rhipicephalus sanguineus</name>
    <name type="common">Brown dog tick</name>
    <name type="synonym">Ixodes sanguineus</name>
    <dbReference type="NCBI Taxonomy" id="34632"/>
    <lineage>
        <taxon>Eukaryota</taxon>
        <taxon>Metazoa</taxon>
        <taxon>Ecdysozoa</taxon>
        <taxon>Arthropoda</taxon>
        <taxon>Chelicerata</taxon>
        <taxon>Arachnida</taxon>
        <taxon>Acari</taxon>
        <taxon>Parasitiformes</taxon>
        <taxon>Ixodida</taxon>
        <taxon>Ixodoidea</taxon>
        <taxon>Ixodidae</taxon>
        <taxon>Rhipicephalinae</taxon>
        <taxon>Rhipicephalus</taxon>
        <taxon>Rhipicephalus</taxon>
    </lineage>
</organism>
<name>A0A9D4PK72_RHISA</name>
<feature type="compositionally biased region" description="Basic and acidic residues" evidence="1">
    <location>
        <begin position="1"/>
        <end position="20"/>
    </location>
</feature>
<evidence type="ECO:0000256" key="1">
    <source>
        <dbReference type="SAM" id="MobiDB-lite"/>
    </source>
</evidence>
<evidence type="ECO:0000313" key="3">
    <source>
        <dbReference type="Proteomes" id="UP000821837"/>
    </source>
</evidence>
<gene>
    <name evidence="2" type="ORF">HPB52_018333</name>
</gene>
<reference evidence="2" key="1">
    <citation type="journal article" date="2020" name="Cell">
        <title>Large-Scale Comparative Analyses of Tick Genomes Elucidate Their Genetic Diversity and Vector Capacities.</title>
        <authorList>
            <consortium name="Tick Genome and Microbiome Consortium (TIGMIC)"/>
            <person name="Jia N."/>
            <person name="Wang J."/>
            <person name="Shi W."/>
            <person name="Du L."/>
            <person name="Sun Y."/>
            <person name="Zhan W."/>
            <person name="Jiang J.F."/>
            <person name="Wang Q."/>
            <person name="Zhang B."/>
            <person name="Ji P."/>
            <person name="Bell-Sakyi L."/>
            <person name="Cui X.M."/>
            <person name="Yuan T.T."/>
            <person name="Jiang B.G."/>
            <person name="Yang W.F."/>
            <person name="Lam T.T."/>
            <person name="Chang Q.C."/>
            <person name="Ding S.J."/>
            <person name="Wang X.J."/>
            <person name="Zhu J.G."/>
            <person name="Ruan X.D."/>
            <person name="Zhao L."/>
            <person name="Wei J.T."/>
            <person name="Ye R.Z."/>
            <person name="Que T.C."/>
            <person name="Du C.H."/>
            <person name="Zhou Y.H."/>
            <person name="Cheng J.X."/>
            <person name="Dai P.F."/>
            <person name="Guo W.B."/>
            <person name="Han X.H."/>
            <person name="Huang E.J."/>
            <person name="Li L.F."/>
            <person name="Wei W."/>
            <person name="Gao Y.C."/>
            <person name="Liu J.Z."/>
            <person name="Shao H.Z."/>
            <person name="Wang X."/>
            <person name="Wang C.C."/>
            <person name="Yang T.C."/>
            <person name="Huo Q.B."/>
            <person name="Li W."/>
            <person name="Chen H.Y."/>
            <person name="Chen S.E."/>
            <person name="Zhou L.G."/>
            <person name="Ni X.B."/>
            <person name="Tian J.H."/>
            <person name="Sheng Y."/>
            <person name="Liu T."/>
            <person name="Pan Y.S."/>
            <person name="Xia L.Y."/>
            <person name="Li J."/>
            <person name="Zhao F."/>
            <person name="Cao W.C."/>
        </authorList>
    </citation>
    <scope>NUCLEOTIDE SEQUENCE</scope>
    <source>
        <strain evidence="2">Rsan-2018</strain>
    </source>
</reference>
<comment type="caution">
    <text evidence="2">The sequence shown here is derived from an EMBL/GenBank/DDBJ whole genome shotgun (WGS) entry which is preliminary data.</text>
</comment>
<dbReference type="EMBL" id="JABSTV010001253">
    <property type="protein sequence ID" value="KAH7944329.1"/>
    <property type="molecule type" value="Genomic_DNA"/>
</dbReference>
<keyword evidence="3" id="KW-1185">Reference proteome</keyword>
<proteinExistence type="predicted"/>
<dbReference type="VEuPathDB" id="VectorBase:RSAN_039641"/>
<dbReference type="AlphaFoldDB" id="A0A9D4PK72"/>
<reference evidence="2" key="2">
    <citation type="submission" date="2021-09" db="EMBL/GenBank/DDBJ databases">
        <authorList>
            <person name="Jia N."/>
            <person name="Wang J."/>
            <person name="Shi W."/>
            <person name="Du L."/>
            <person name="Sun Y."/>
            <person name="Zhan W."/>
            <person name="Jiang J."/>
            <person name="Wang Q."/>
            <person name="Zhang B."/>
            <person name="Ji P."/>
            <person name="Sakyi L.B."/>
            <person name="Cui X."/>
            <person name="Yuan T."/>
            <person name="Jiang B."/>
            <person name="Yang W."/>
            <person name="Lam T.T.-Y."/>
            <person name="Chang Q."/>
            <person name="Ding S."/>
            <person name="Wang X."/>
            <person name="Zhu J."/>
            <person name="Ruan X."/>
            <person name="Zhao L."/>
            <person name="Wei J."/>
            <person name="Que T."/>
            <person name="Du C."/>
            <person name="Cheng J."/>
            <person name="Dai P."/>
            <person name="Han X."/>
            <person name="Huang E."/>
            <person name="Gao Y."/>
            <person name="Liu J."/>
            <person name="Shao H."/>
            <person name="Ye R."/>
            <person name="Li L."/>
            <person name="Wei W."/>
            <person name="Wang X."/>
            <person name="Wang C."/>
            <person name="Huo Q."/>
            <person name="Li W."/>
            <person name="Guo W."/>
            <person name="Chen H."/>
            <person name="Chen S."/>
            <person name="Zhou L."/>
            <person name="Zhou L."/>
            <person name="Ni X."/>
            <person name="Tian J."/>
            <person name="Zhou Y."/>
            <person name="Sheng Y."/>
            <person name="Liu T."/>
            <person name="Pan Y."/>
            <person name="Xia L."/>
            <person name="Li J."/>
            <person name="Zhao F."/>
            <person name="Cao W."/>
        </authorList>
    </citation>
    <scope>NUCLEOTIDE SEQUENCE</scope>
    <source>
        <strain evidence="2">Rsan-2018</strain>
        <tissue evidence="2">Larvae</tissue>
    </source>
</reference>
<dbReference type="Proteomes" id="UP000821837">
    <property type="component" value="Unassembled WGS sequence"/>
</dbReference>
<evidence type="ECO:0000313" key="2">
    <source>
        <dbReference type="EMBL" id="KAH7944329.1"/>
    </source>
</evidence>
<feature type="region of interest" description="Disordered" evidence="1">
    <location>
        <begin position="1"/>
        <end position="64"/>
    </location>
</feature>
<protein>
    <submittedName>
        <fullName evidence="2">Uncharacterized protein</fullName>
    </submittedName>
</protein>
<sequence length="98" mass="10911">MNHKIETLRGKRAAGSERKANKQAVKPTAKPTENKRHKPSQDSPAAASNKKTGKAPQPAAAFNRDSHVIYSKIELTDSSLGQMHDPSLQRRRLSVNWR</sequence>